<dbReference type="FunFam" id="1.10.510.10:FF:001158">
    <property type="entry name" value="Probable serine/threonine-protein kinase mkcE"/>
    <property type="match status" value="1"/>
</dbReference>
<dbReference type="PROSITE" id="PS00108">
    <property type="entry name" value="PROTEIN_KINASE_ST"/>
    <property type="match status" value="1"/>
</dbReference>
<protein>
    <submittedName>
        <fullName evidence="10">Serine/threonine kinase</fullName>
    </submittedName>
</protein>
<dbReference type="KEGG" id="acan:ACA1_065700"/>
<name>L8H039_ACACF</name>
<dbReference type="VEuPathDB" id="AmoebaDB:ACA1_065700"/>
<keyword evidence="4 6" id="KW-0547">Nucleotide-binding</keyword>
<dbReference type="GO" id="GO:0005524">
    <property type="term" value="F:ATP binding"/>
    <property type="evidence" value="ECO:0007669"/>
    <property type="project" value="UniProtKB-UniRule"/>
</dbReference>
<reference evidence="10 11" key="1">
    <citation type="journal article" date="2013" name="Genome Biol.">
        <title>Genome of Acanthamoeba castellanii highlights extensive lateral gene transfer and early evolution of tyrosine kinase signaling.</title>
        <authorList>
            <person name="Clarke M."/>
            <person name="Lohan A.J."/>
            <person name="Liu B."/>
            <person name="Lagkouvardos I."/>
            <person name="Roy S."/>
            <person name="Zafar N."/>
            <person name="Bertelli C."/>
            <person name="Schilde C."/>
            <person name="Kianianmomeni A."/>
            <person name="Burglin T.R."/>
            <person name="Frech C."/>
            <person name="Turcotte B."/>
            <person name="Kopec K.O."/>
            <person name="Synnott J.M."/>
            <person name="Choo C."/>
            <person name="Paponov I."/>
            <person name="Finkler A."/>
            <person name="Soon Heng Tan C."/>
            <person name="Hutchins A.P."/>
            <person name="Weinmeier T."/>
            <person name="Rattei T."/>
            <person name="Chu J.S."/>
            <person name="Gimenez G."/>
            <person name="Irimia M."/>
            <person name="Rigden D.J."/>
            <person name="Fitzpatrick D.A."/>
            <person name="Lorenzo-Morales J."/>
            <person name="Bateman A."/>
            <person name="Chiu C.H."/>
            <person name="Tang P."/>
            <person name="Hegemann P."/>
            <person name="Fromm H."/>
            <person name="Raoult D."/>
            <person name="Greub G."/>
            <person name="Miranda-Saavedra D."/>
            <person name="Chen N."/>
            <person name="Nash P."/>
            <person name="Ginger M.L."/>
            <person name="Horn M."/>
            <person name="Schaap P."/>
            <person name="Caler L."/>
            <person name="Loftus B."/>
        </authorList>
    </citation>
    <scope>NUCLEOTIDE SEQUENCE [LARGE SCALE GENOMIC DNA]</scope>
    <source>
        <strain evidence="10 11">Neff</strain>
    </source>
</reference>
<dbReference type="SUPFAM" id="SSF56112">
    <property type="entry name" value="Protein kinase-like (PK-like)"/>
    <property type="match status" value="1"/>
</dbReference>
<dbReference type="InterPro" id="IPR051931">
    <property type="entry name" value="PAK3-like"/>
</dbReference>
<dbReference type="RefSeq" id="XP_004339764.1">
    <property type="nucleotide sequence ID" value="XM_004339716.1"/>
</dbReference>
<dbReference type="PANTHER" id="PTHR45832:SF22">
    <property type="entry name" value="SERINE_THREONINE-PROTEIN KINASE SAMKA-RELATED"/>
    <property type="match status" value="1"/>
</dbReference>
<dbReference type="GeneID" id="14917979"/>
<dbReference type="Pfam" id="PF00069">
    <property type="entry name" value="Pkinase"/>
    <property type="match status" value="1"/>
</dbReference>
<evidence type="ECO:0000256" key="5">
    <source>
        <dbReference type="ARBA" id="ARBA00022840"/>
    </source>
</evidence>
<dbReference type="CDD" id="cd05122">
    <property type="entry name" value="PKc_STE"/>
    <property type="match status" value="1"/>
</dbReference>
<proteinExistence type="inferred from homology"/>
<evidence type="ECO:0000256" key="7">
    <source>
        <dbReference type="RuleBase" id="RU000304"/>
    </source>
</evidence>
<evidence type="ECO:0000256" key="8">
    <source>
        <dbReference type="SAM" id="MobiDB-lite"/>
    </source>
</evidence>
<dbReference type="PRINTS" id="PR00109">
    <property type="entry name" value="TYRKINASE"/>
</dbReference>
<feature type="region of interest" description="Disordered" evidence="8">
    <location>
        <begin position="1"/>
        <end position="110"/>
    </location>
</feature>
<keyword evidence="5 6" id="KW-0067">ATP-binding</keyword>
<gene>
    <name evidence="10" type="ORF">ACA1_065700</name>
</gene>
<dbReference type="Proteomes" id="UP000011083">
    <property type="component" value="Unassembled WGS sequence"/>
</dbReference>
<dbReference type="Gene3D" id="1.10.510.10">
    <property type="entry name" value="Transferase(Phosphotransferase) domain 1"/>
    <property type="match status" value="1"/>
</dbReference>
<dbReference type="STRING" id="1257118.L8H039"/>
<dbReference type="InterPro" id="IPR008271">
    <property type="entry name" value="Ser/Thr_kinase_AS"/>
</dbReference>
<keyword evidence="10" id="KW-0418">Kinase</keyword>
<comment type="similarity">
    <text evidence="1">Belongs to the protein kinase superfamily. STE Ser/Thr protein kinase family. STE20 subfamily.</text>
</comment>
<evidence type="ECO:0000313" key="10">
    <source>
        <dbReference type="EMBL" id="ELR17751.1"/>
    </source>
</evidence>
<dbReference type="InterPro" id="IPR017441">
    <property type="entry name" value="Protein_kinase_ATP_BS"/>
</dbReference>
<dbReference type="OrthoDB" id="275301at2759"/>
<accession>L8H039</accession>
<feature type="compositionally biased region" description="Polar residues" evidence="8">
    <location>
        <begin position="1"/>
        <end position="10"/>
    </location>
</feature>
<dbReference type="SMART" id="SM00220">
    <property type="entry name" value="S_TKc"/>
    <property type="match status" value="1"/>
</dbReference>
<dbReference type="PANTHER" id="PTHR45832">
    <property type="entry name" value="SERINE/THREONINE-PROTEIN KINASE SAMKA-RELATED-RELATED"/>
    <property type="match status" value="1"/>
</dbReference>
<evidence type="ECO:0000256" key="3">
    <source>
        <dbReference type="ARBA" id="ARBA00022679"/>
    </source>
</evidence>
<sequence length="487" mass="55239">MLTANRSVENAESGERDLTKSAPDLTEKVSSGGLGDGRHKHRHHHQHHQGRRNSAGPKSRSSARKGGEEPRSTTFMSKVLDKFKKKDKAVKQGGAPAGEKEADAEDVEPRRHLPPVYLTCADDLPKDMRKSLKASKLTEAEIQNNFVILLHCFHFLTKRSFVYTPSPEAEPINIGRTKNKDRTKDRRDTIPSSEALLTDGIVKKDVKVQEVVGEGGFGRVYMAKNLKGKGRVAVKKMKHVNPRDQFRNLSEVHFLKRVDHPNIVRFISAYTTLDELWIVTEFMEGGTLSQAIKGFEFQEKQIAFVAKEMLQGIFYLHQNKLIHRDLKSANIMMTTQGDVKLIDFGLCLDYAVQGDKRCHMVGSPFWMPPEMIKRQQYSYPVDIWSFAICLLELANGQPPNRKSSLKAMFTAGTEGYPKPFKNPAQWTRDFKDFMSRCLQSDPEERATAEELLQHPFLAKADTRKGMKKILSHIFLQNTMEMMNLGGI</sequence>
<dbReference type="GO" id="GO:0004674">
    <property type="term" value="F:protein serine/threonine kinase activity"/>
    <property type="evidence" value="ECO:0007669"/>
    <property type="project" value="UniProtKB-KW"/>
</dbReference>
<feature type="domain" description="Protein kinase" evidence="9">
    <location>
        <begin position="206"/>
        <end position="457"/>
    </location>
</feature>
<dbReference type="AlphaFoldDB" id="L8H039"/>
<keyword evidence="11" id="KW-1185">Reference proteome</keyword>
<organism evidence="10 11">
    <name type="scientific">Acanthamoeba castellanii (strain ATCC 30010 / Neff)</name>
    <dbReference type="NCBI Taxonomy" id="1257118"/>
    <lineage>
        <taxon>Eukaryota</taxon>
        <taxon>Amoebozoa</taxon>
        <taxon>Discosea</taxon>
        <taxon>Longamoebia</taxon>
        <taxon>Centramoebida</taxon>
        <taxon>Acanthamoebidae</taxon>
        <taxon>Acanthamoeba</taxon>
    </lineage>
</organism>
<dbReference type="InterPro" id="IPR000719">
    <property type="entry name" value="Prot_kinase_dom"/>
</dbReference>
<dbReference type="InterPro" id="IPR011009">
    <property type="entry name" value="Kinase-like_dom_sf"/>
</dbReference>
<feature type="binding site" evidence="6">
    <location>
        <position position="236"/>
    </location>
    <ligand>
        <name>ATP</name>
        <dbReference type="ChEBI" id="CHEBI:30616"/>
    </ligand>
</feature>
<keyword evidence="2 7" id="KW-0723">Serine/threonine-protein kinase</keyword>
<evidence type="ECO:0000256" key="2">
    <source>
        <dbReference type="ARBA" id="ARBA00022527"/>
    </source>
</evidence>
<dbReference type="PROSITE" id="PS00107">
    <property type="entry name" value="PROTEIN_KINASE_ATP"/>
    <property type="match status" value="1"/>
</dbReference>
<evidence type="ECO:0000256" key="1">
    <source>
        <dbReference type="ARBA" id="ARBA00008874"/>
    </source>
</evidence>
<evidence type="ECO:0000259" key="9">
    <source>
        <dbReference type="PROSITE" id="PS50011"/>
    </source>
</evidence>
<dbReference type="InterPro" id="IPR001245">
    <property type="entry name" value="Ser-Thr/Tyr_kinase_cat_dom"/>
</dbReference>
<keyword evidence="3" id="KW-0808">Transferase</keyword>
<evidence type="ECO:0000256" key="6">
    <source>
        <dbReference type="PROSITE-ProRule" id="PRU10141"/>
    </source>
</evidence>
<dbReference type="PROSITE" id="PS50011">
    <property type="entry name" value="PROTEIN_KINASE_DOM"/>
    <property type="match status" value="1"/>
</dbReference>
<feature type="compositionally biased region" description="Basic residues" evidence="8">
    <location>
        <begin position="38"/>
        <end position="51"/>
    </location>
</feature>
<evidence type="ECO:0000313" key="11">
    <source>
        <dbReference type="Proteomes" id="UP000011083"/>
    </source>
</evidence>
<evidence type="ECO:0000256" key="4">
    <source>
        <dbReference type="ARBA" id="ARBA00022741"/>
    </source>
</evidence>
<dbReference type="EMBL" id="KB007974">
    <property type="protein sequence ID" value="ELR17751.1"/>
    <property type="molecule type" value="Genomic_DNA"/>
</dbReference>